<name>A0A2Z6NXA8_TRISU</name>
<dbReference type="AlphaFoldDB" id="A0A2Z6NXA8"/>
<proteinExistence type="predicted"/>
<gene>
    <name evidence="1" type="ORF">TSUD_302480</name>
</gene>
<keyword evidence="2" id="KW-1185">Reference proteome</keyword>
<evidence type="ECO:0000313" key="2">
    <source>
        <dbReference type="Proteomes" id="UP000242715"/>
    </source>
</evidence>
<dbReference type="EMBL" id="DF973868">
    <property type="protein sequence ID" value="GAU41510.1"/>
    <property type="molecule type" value="Genomic_DNA"/>
</dbReference>
<sequence length="74" mass="7908">MNSPDLVICGGSPDIAGRSYCDSPEISKSKNCFNASIELSLENGINASEVEVCNVHKTPIVNQCLGIILLKNSR</sequence>
<reference evidence="2" key="1">
    <citation type="journal article" date="2017" name="Front. Plant Sci.">
        <title>Climate Clever Clovers: New Paradigm to Reduce the Environmental Footprint of Ruminants by Breeding Low Methanogenic Forages Utilizing Haplotype Variation.</title>
        <authorList>
            <person name="Kaur P."/>
            <person name="Appels R."/>
            <person name="Bayer P.E."/>
            <person name="Keeble-Gagnere G."/>
            <person name="Wang J."/>
            <person name="Hirakawa H."/>
            <person name="Shirasawa K."/>
            <person name="Vercoe P."/>
            <person name="Stefanova K."/>
            <person name="Durmic Z."/>
            <person name="Nichols P."/>
            <person name="Revell C."/>
            <person name="Isobe S.N."/>
            <person name="Edwards D."/>
            <person name="Erskine W."/>
        </authorList>
    </citation>
    <scope>NUCLEOTIDE SEQUENCE [LARGE SCALE GENOMIC DNA]</scope>
    <source>
        <strain evidence="2">cv. Daliak</strain>
    </source>
</reference>
<accession>A0A2Z6NXA8</accession>
<dbReference type="Proteomes" id="UP000242715">
    <property type="component" value="Unassembled WGS sequence"/>
</dbReference>
<organism evidence="1 2">
    <name type="scientific">Trifolium subterraneum</name>
    <name type="common">Subterranean clover</name>
    <dbReference type="NCBI Taxonomy" id="3900"/>
    <lineage>
        <taxon>Eukaryota</taxon>
        <taxon>Viridiplantae</taxon>
        <taxon>Streptophyta</taxon>
        <taxon>Embryophyta</taxon>
        <taxon>Tracheophyta</taxon>
        <taxon>Spermatophyta</taxon>
        <taxon>Magnoliopsida</taxon>
        <taxon>eudicotyledons</taxon>
        <taxon>Gunneridae</taxon>
        <taxon>Pentapetalae</taxon>
        <taxon>rosids</taxon>
        <taxon>fabids</taxon>
        <taxon>Fabales</taxon>
        <taxon>Fabaceae</taxon>
        <taxon>Papilionoideae</taxon>
        <taxon>50 kb inversion clade</taxon>
        <taxon>NPAAA clade</taxon>
        <taxon>Hologalegina</taxon>
        <taxon>IRL clade</taxon>
        <taxon>Trifolieae</taxon>
        <taxon>Trifolium</taxon>
    </lineage>
</organism>
<protein>
    <submittedName>
        <fullName evidence="1">Uncharacterized protein</fullName>
    </submittedName>
</protein>
<evidence type="ECO:0000313" key="1">
    <source>
        <dbReference type="EMBL" id="GAU41510.1"/>
    </source>
</evidence>